<comment type="caution">
    <text evidence="1">The sequence shown here is derived from an EMBL/GenBank/DDBJ whole genome shotgun (WGS) entry which is preliminary data.</text>
</comment>
<dbReference type="Proteomes" id="UP001165368">
    <property type="component" value="Unassembled WGS sequence"/>
</dbReference>
<dbReference type="RefSeq" id="WP_237823598.1">
    <property type="nucleotide sequence ID" value="NZ_JAKLTQ010000016.1"/>
</dbReference>
<keyword evidence="2" id="KW-1185">Reference proteome</keyword>
<organism evidence="1 2">
    <name type="scientific">Arthrobacter hankyongi</name>
    <dbReference type="NCBI Taxonomy" id="2904801"/>
    <lineage>
        <taxon>Bacteria</taxon>
        <taxon>Bacillati</taxon>
        <taxon>Actinomycetota</taxon>
        <taxon>Actinomycetes</taxon>
        <taxon>Micrococcales</taxon>
        <taxon>Micrococcaceae</taxon>
        <taxon>Arthrobacter</taxon>
    </lineage>
</organism>
<proteinExistence type="predicted"/>
<evidence type="ECO:0000313" key="2">
    <source>
        <dbReference type="Proteomes" id="UP001165368"/>
    </source>
</evidence>
<accession>A0ABS9LAM2</accession>
<reference evidence="1" key="1">
    <citation type="submission" date="2022-01" db="EMBL/GenBank/DDBJ databases">
        <authorList>
            <person name="Jo J.-H."/>
            <person name="Im W.-T."/>
        </authorList>
    </citation>
    <scope>NUCLEOTIDE SEQUENCE</scope>
    <source>
        <strain evidence="1">I2-34</strain>
    </source>
</reference>
<protein>
    <submittedName>
        <fullName evidence="1">DUF6221 family protein</fullName>
    </submittedName>
</protein>
<dbReference type="InterPro" id="IPR046193">
    <property type="entry name" value="DUF6221"/>
</dbReference>
<dbReference type="EMBL" id="JAKLTQ010000016">
    <property type="protein sequence ID" value="MCG2623727.1"/>
    <property type="molecule type" value="Genomic_DNA"/>
</dbReference>
<evidence type="ECO:0000313" key="1">
    <source>
        <dbReference type="EMBL" id="MCG2623727.1"/>
    </source>
</evidence>
<gene>
    <name evidence="1" type="ORF">LVY72_17675</name>
</gene>
<sequence length="117" mass="13169">MDDLVAFLFERIKEDEQVAAGRREHWAGDRLIAITDSSVRLADSAGVTRVQAGDRRMLAECRAKREIVVKYWYELNVMAHGPASDWSLGGQGARETALRCIAAVYEDHSGYRASWKL</sequence>
<name>A0ABS9LAM2_9MICC</name>
<dbReference type="Pfam" id="PF19730">
    <property type="entry name" value="DUF6221"/>
    <property type="match status" value="1"/>
</dbReference>